<dbReference type="Gene3D" id="1.20.1050.90">
    <property type="entry name" value="RecF/RecN/SMC, N-terminal domain"/>
    <property type="match status" value="1"/>
</dbReference>
<dbReference type="GO" id="GO:0005524">
    <property type="term" value="F:ATP binding"/>
    <property type="evidence" value="ECO:0007669"/>
    <property type="project" value="InterPro"/>
</dbReference>
<dbReference type="InterPro" id="IPR003395">
    <property type="entry name" value="RecF/RecN/SMC_N"/>
</dbReference>
<dbReference type="InterPro" id="IPR027417">
    <property type="entry name" value="P-loop_NTPase"/>
</dbReference>
<accession>T1B450</accession>
<dbReference type="InterPro" id="IPR018078">
    <property type="entry name" value="DNA-binding_RecF_CS"/>
</dbReference>
<reference evidence="2" key="2">
    <citation type="journal article" date="2014" name="ISME J.">
        <title>Microbial stratification in low pH oxic and suboxic macroscopic growths along an acid mine drainage.</title>
        <authorList>
            <person name="Mendez-Garcia C."/>
            <person name="Mesa V."/>
            <person name="Sprenger R.R."/>
            <person name="Richter M."/>
            <person name="Diez M.S."/>
            <person name="Solano J."/>
            <person name="Bargiela R."/>
            <person name="Golyshina O.V."/>
            <person name="Manteca A."/>
            <person name="Ramos J.L."/>
            <person name="Gallego J.R."/>
            <person name="Llorente I."/>
            <person name="Martins Dos Santos V.A."/>
            <person name="Jensen O.N."/>
            <person name="Pelaez A.I."/>
            <person name="Sanchez J."/>
            <person name="Ferrer M."/>
        </authorList>
    </citation>
    <scope>NUCLEOTIDE SEQUENCE</scope>
</reference>
<dbReference type="InterPro" id="IPR042174">
    <property type="entry name" value="RecF_2"/>
</dbReference>
<dbReference type="Gene3D" id="3.40.50.300">
    <property type="entry name" value="P-loop containing nucleotide triphosphate hydrolases"/>
    <property type="match status" value="1"/>
</dbReference>
<name>T1B450_9ZZZZ</name>
<dbReference type="Pfam" id="PF02463">
    <property type="entry name" value="SMC_N"/>
    <property type="match status" value="1"/>
</dbReference>
<dbReference type="PANTHER" id="PTHR32182:SF0">
    <property type="entry name" value="DNA REPLICATION AND REPAIR PROTEIN RECF"/>
    <property type="match status" value="1"/>
</dbReference>
<evidence type="ECO:0000259" key="1">
    <source>
        <dbReference type="Pfam" id="PF02463"/>
    </source>
</evidence>
<evidence type="ECO:0000313" key="2">
    <source>
        <dbReference type="EMBL" id="EQD67676.1"/>
    </source>
</evidence>
<sequence>MLGFEQAPERHQLSRGQTKLAALACLLAQFEVFREFRGATPLLLLDDLAAELDTTHLEQVVSYLRNSGAQAWITGTDFPSRCQPGMRVFHVEHGVLRA</sequence>
<feature type="domain" description="RecF/RecN/SMC N-terminal" evidence="1">
    <location>
        <begin position="11"/>
        <end position="74"/>
    </location>
</feature>
<dbReference type="PANTHER" id="PTHR32182">
    <property type="entry name" value="DNA REPLICATION AND REPAIR PROTEIN RECF"/>
    <property type="match status" value="1"/>
</dbReference>
<dbReference type="EMBL" id="AUZZ01000531">
    <property type="protein sequence ID" value="EQD67676.1"/>
    <property type="molecule type" value="Genomic_DNA"/>
</dbReference>
<dbReference type="SUPFAM" id="SSF52540">
    <property type="entry name" value="P-loop containing nucleoside triphosphate hydrolases"/>
    <property type="match status" value="1"/>
</dbReference>
<dbReference type="AlphaFoldDB" id="T1B450"/>
<proteinExistence type="predicted"/>
<dbReference type="GO" id="GO:0000731">
    <property type="term" value="P:DNA synthesis involved in DNA repair"/>
    <property type="evidence" value="ECO:0007669"/>
    <property type="project" value="TreeGrafter"/>
</dbReference>
<dbReference type="PROSITE" id="PS00618">
    <property type="entry name" value="RECF_2"/>
    <property type="match status" value="1"/>
</dbReference>
<gene>
    <name evidence="2" type="ORF">B2A_00679</name>
</gene>
<reference evidence="2" key="1">
    <citation type="submission" date="2013-08" db="EMBL/GenBank/DDBJ databases">
        <authorList>
            <person name="Mendez C."/>
            <person name="Richter M."/>
            <person name="Ferrer M."/>
            <person name="Sanchez J."/>
        </authorList>
    </citation>
    <scope>NUCLEOTIDE SEQUENCE</scope>
</reference>
<protein>
    <submittedName>
        <fullName evidence="2">Recombination protein F</fullName>
    </submittedName>
</protein>
<dbReference type="GO" id="GO:0006302">
    <property type="term" value="P:double-strand break repair"/>
    <property type="evidence" value="ECO:0007669"/>
    <property type="project" value="TreeGrafter"/>
</dbReference>
<comment type="caution">
    <text evidence="2">The sequence shown here is derived from an EMBL/GenBank/DDBJ whole genome shotgun (WGS) entry which is preliminary data.</text>
</comment>
<organism evidence="2">
    <name type="scientific">mine drainage metagenome</name>
    <dbReference type="NCBI Taxonomy" id="410659"/>
    <lineage>
        <taxon>unclassified sequences</taxon>
        <taxon>metagenomes</taxon>
        <taxon>ecological metagenomes</taxon>
    </lineage>
</organism>
<dbReference type="GO" id="GO:0003697">
    <property type="term" value="F:single-stranded DNA binding"/>
    <property type="evidence" value="ECO:0007669"/>
    <property type="project" value="InterPro"/>
</dbReference>